<dbReference type="InterPro" id="IPR047589">
    <property type="entry name" value="DUF11_rpt"/>
</dbReference>
<evidence type="ECO:0000259" key="3">
    <source>
        <dbReference type="Pfam" id="PF18962"/>
    </source>
</evidence>
<evidence type="ECO:0000256" key="2">
    <source>
        <dbReference type="SAM" id="SignalP"/>
    </source>
</evidence>
<sequence length="815" mass="91294">MKFKSIQLFIGIVLILIFQTSHAQDVYFDDNKLFSKIKGNGVDTSGDGIIQVSEAEAVTSLTIEKAEGISSLTGLEAFINLETLVFETYWGRYFGPVLDVSVLPKLKILDTYGIKKVHFGKLDSLRTAEFNYSKLDSADFTQAKNLETIFISSNQIEYLKVAGLSKLKSLRIGGNSNSPSNTFNELDFTGLVSLENLYINTIKIDSLDLSPAIQLREIDFPSSSNLRTLDLSTNKELRSLIITESQHLESVNVTGLDSLGLMNFNNDILLTTVIGGETLKNLEGVGITHTPIDYTTLGIDFSKLDYMSLNECIPMLDENKVYDYIIVQDENSCFNVIPEADWGIVLWDNSTVPFTPNVCNRLNNVLGCKNYPVIEGNIFSDVNKNGTKEEGEFGYKGVELVFEPGDYSTFTDEDGNYYKSLPDTGTYTVSVIQPDLFDATPQTFTIHLGNTFDIIKQDVALQPNEIMKDVSVSISSFSRSRPGFDMEYIIDYSNVGTEVVESSIITFQIPNSFEIDPTIENVFVNGDFLNINVDRLQSGENGRFKIYGKTALNTLGTEESVIVFMNTFNTESDYSNNTDTISYTVTGSFDPNDKLGEDSVFISEIQQGKILDYRIRFQNTGTDTAFTVVVKDTLSELLDLSTLEMMSSSHDMISELEDNALILTFNNILLVDSVTNEPDSHGFIYYKVRPFNDLEVGDSILNTASIYFDYNDPIVTNTTVTHVIDNPIIEEDDDIISSTDTRYSYKIYPNPAHQFITLDIGTTNVELYDQNGVRKPIKWLLLKNQMSVKHLSPGMYHLRWVTSDGNKYSESIIIN</sequence>
<feature type="chain" id="PRO_5010236872" evidence="2">
    <location>
        <begin position="24"/>
        <end position="815"/>
    </location>
</feature>
<feature type="signal peptide" evidence="2">
    <location>
        <begin position="1"/>
        <end position="23"/>
    </location>
</feature>
<dbReference type="InterPro" id="IPR050328">
    <property type="entry name" value="Dev_Immune_Receptor"/>
</dbReference>
<dbReference type="RefSeq" id="WP_044226092.1">
    <property type="nucleotide sequence ID" value="NZ_JRYR02000001.1"/>
</dbReference>
<evidence type="ECO:0000313" key="5">
    <source>
        <dbReference type="EMBL" id="OHX67297.1"/>
    </source>
</evidence>
<dbReference type="STRING" id="915059.NH26_13570"/>
<evidence type="ECO:0000259" key="4">
    <source>
        <dbReference type="Pfam" id="PF24595"/>
    </source>
</evidence>
<accession>A0A1S1Z240</accession>
<dbReference type="PANTHER" id="PTHR24373">
    <property type="entry name" value="SLIT RELATED LEUCINE-RICH REPEAT NEURONAL PROTEIN"/>
    <property type="match status" value="1"/>
</dbReference>
<evidence type="ECO:0000256" key="1">
    <source>
        <dbReference type="ARBA" id="ARBA00022729"/>
    </source>
</evidence>
<dbReference type="SUPFAM" id="SSF52058">
    <property type="entry name" value="L domain-like"/>
    <property type="match status" value="1"/>
</dbReference>
<dbReference type="NCBIfam" id="TIGR04183">
    <property type="entry name" value="Por_Secre_tail"/>
    <property type="match status" value="1"/>
</dbReference>
<dbReference type="Gene3D" id="3.80.10.10">
    <property type="entry name" value="Ribonuclease Inhibitor"/>
    <property type="match status" value="1"/>
</dbReference>
<dbReference type="Pfam" id="PF24595">
    <property type="entry name" value="DUF7619"/>
    <property type="match status" value="1"/>
</dbReference>
<dbReference type="Pfam" id="PF18962">
    <property type="entry name" value="Por_Secre_tail"/>
    <property type="match status" value="1"/>
</dbReference>
<dbReference type="GO" id="GO:0005615">
    <property type="term" value="C:extracellular space"/>
    <property type="evidence" value="ECO:0007669"/>
    <property type="project" value="TreeGrafter"/>
</dbReference>
<feature type="domain" description="Secretion system C-terminal sorting" evidence="3">
    <location>
        <begin position="747"/>
        <end position="814"/>
    </location>
</feature>
<protein>
    <submittedName>
        <fullName evidence="5">Uncharacterized protein</fullName>
    </submittedName>
</protein>
<keyword evidence="1 2" id="KW-0732">Signal</keyword>
<reference evidence="5 6" key="1">
    <citation type="journal article" date="2012" name="Int. J. Syst. Evol. Microbiol.">
        <title>Flammeovirga pacifica sp. nov., isolated from deep-sea sediment.</title>
        <authorList>
            <person name="Xu H."/>
            <person name="Fu Y."/>
            <person name="Yang N."/>
            <person name="Ding Z."/>
            <person name="Lai Q."/>
            <person name="Zeng R."/>
        </authorList>
    </citation>
    <scope>NUCLEOTIDE SEQUENCE [LARGE SCALE GENOMIC DNA]</scope>
    <source>
        <strain evidence="6">DSM 24597 / LMG 26175 / WPAGA1</strain>
    </source>
</reference>
<keyword evidence="6" id="KW-1185">Reference proteome</keyword>
<dbReference type="AlphaFoldDB" id="A0A1S1Z240"/>
<dbReference type="InterPro" id="IPR013783">
    <property type="entry name" value="Ig-like_fold"/>
</dbReference>
<dbReference type="InterPro" id="IPR013784">
    <property type="entry name" value="Carb-bd-like_fold"/>
</dbReference>
<dbReference type="Proteomes" id="UP000179797">
    <property type="component" value="Unassembled WGS sequence"/>
</dbReference>
<dbReference type="OrthoDB" id="923531at2"/>
<dbReference type="InterPro" id="IPR055353">
    <property type="entry name" value="DUF7619"/>
</dbReference>
<gene>
    <name evidence="5" type="ORF">NH26_13570</name>
</gene>
<dbReference type="InterPro" id="IPR026444">
    <property type="entry name" value="Secre_tail"/>
</dbReference>
<dbReference type="GO" id="GO:0031012">
    <property type="term" value="C:extracellular matrix"/>
    <property type="evidence" value="ECO:0007669"/>
    <property type="project" value="TreeGrafter"/>
</dbReference>
<name>A0A1S1Z240_FLAPC</name>
<evidence type="ECO:0000313" key="6">
    <source>
        <dbReference type="Proteomes" id="UP000179797"/>
    </source>
</evidence>
<dbReference type="PANTHER" id="PTHR24373:SF383">
    <property type="entry name" value="LEUCINE-RICH REPEAT-CONTAINING PROTEIN 15-LIKE"/>
    <property type="match status" value="1"/>
</dbReference>
<dbReference type="GO" id="GO:0030246">
    <property type="term" value="F:carbohydrate binding"/>
    <property type="evidence" value="ECO:0007669"/>
    <property type="project" value="InterPro"/>
</dbReference>
<feature type="domain" description="DUF7619" evidence="4">
    <location>
        <begin position="590"/>
        <end position="721"/>
    </location>
</feature>
<proteinExistence type="predicted"/>
<dbReference type="NCBIfam" id="TIGR01451">
    <property type="entry name" value="B_ant_repeat"/>
    <property type="match status" value="1"/>
</dbReference>
<organism evidence="5 6">
    <name type="scientific">Flammeovirga pacifica</name>
    <dbReference type="NCBI Taxonomy" id="915059"/>
    <lineage>
        <taxon>Bacteria</taxon>
        <taxon>Pseudomonadati</taxon>
        <taxon>Bacteroidota</taxon>
        <taxon>Cytophagia</taxon>
        <taxon>Cytophagales</taxon>
        <taxon>Flammeovirgaceae</taxon>
        <taxon>Flammeovirga</taxon>
    </lineage>
</organism>
<dbReference type="InterPro" id="IPR032675">
    <property type="entry name" value="LRR_dom_sf"/>
</dbReference>
<dbReference type="SUPFAM" id="SSF49452">
    <property type="entry name" value="Starch-binding domain-like"/>
    <property type="match status" value="1"/>
</dbReference>
<dbReference type="EMBL" id="JRYR02000001">
    <property type="protein sequence ID" value="OHX67297.1"/>
    <property type="molecule type" value="Genomic_DNA"/>
</dbReference>
<dbReference type="Gene3D" id="2.60.40.10">
    <property type="entry name" value="Immunoglobulins"/>
    <property type="match status" value="1"/>
</dbReference>
<comment type="caution">
    <text evidence="5">The sequence shown here is derived from an EMBL/GenBank/DDBJ whole genome shotgun (WGS) entry which is preliminary data.</text>
</comment>